<dbReference type="EMBL" id="HBUF01465731">
    <property type="protein sequence ID" value="CAG6744383.1"/>
    <property type="molecule type" value="Transcribed_RNA"/>
</dbReference>
<evidence type="ECO:0000313" key="1">
    <source>
        <dbReference type="EMBL" id="CAG6787272.1"/>
    </source>
</evidence>
<organism evidence="1">
    <name type="scientific">Cacopsylla melanoneura</name>
    <dbReference type="NCBI Taxonomy" id="428564"/>
    <lineage>
        <taxon>Eukaryota</taxon>
        <taxon>Metazoa</taxon>
        <taxon>Ecdysozoa</taxon>
        <taxon>Arthropoda</taxon>
        <taxon>Hexapoda</taxon>
        <taxon>Insecta</taxon>
        <taxon>Pterygota</taxon>
        <taxon>Neoptera</taxon>
        <taxon>Paraneoptera</taxon>
        <taxon>Hemiptera</taxon>
        <taxon>Sternorrhyncha</taxon>
        <taxon>Psylloidea</taxon>
        <taxon>Psyllidae</taxon>
        <taxon>Psyllinae</taxon>
        <taxon>Cacopsylla</taxon>
    </lineage>
</organism>
<dbReference type="EMBL" id="HBUF01652970">
    <property type="protein sequence ID" value="CAG6787272.1"/>
    <property type="molecule type" value="Transcribed_RNA"/>
</dbReference>
<proteinExistence type="predicted"/>
<sequence length="125" mass="14104">MFNADWSGIDHFGIQNMATVPNSKKGLFGHDLIDSNGFDEFRNVYYSGAVQTTDIAYNSLINEYEQKASNIPTNGQENTPHIAHNADKIARLNQMIALELNGEGELKRWGQMDLKQGVVDQRKFK</sequence>
<dbReference type="AlphaFoldDB" id="A0A8D9FEN3"/>
<dbReference type="EMBL" id="HBUF01164392">
    <property type="protein sequence ID" value="CAG6650883.1"/>
    <property type="molecule type" value="Transcribed_RNA"/>
</dbReference>
<name>A0A8D9FEN3_9HEMI</name>
<reference evidence="1" key="1">
    <citation type="submission" date="2021-05" db="EMBL/GenBank/DDBJ databases">
        <authorList>
            <person name="Alioto T."/>
            <person name="Alioto T."/>
            <person name="Gomez Garrido J."/>
        </authorList>
    </citation>
    <scope>NUCLEOTIDE SEQUENCE</scope>
</reference>
<protein>
    <submittedName>
        <fullName evidence="1">Uncharacterized protein</fullName>
    </submittedName>
</protein>
<accession>A0A8D9FEN3</accession>